<sequence length="328" mass="36770">MYKLLLPSSIATPTNETTPIDQSQGMGTNPHLSRRAFLEQLTLATGGLLLGGLPEVIAAAPNSLQAQVSALVKRMRAEGRISSNERTSWSIYDFSSRQKLVAINEDIPRQAASMIKPFVAQAFFYTTERRGSGLQYTSSVRDIMERSIRHSSNTATNELMQMVSRANGNRGPGDVEAVLKKHAPGVFRETSIVEYIPAGGRTYRNLASAHDYSRFLFALWHSRLPQAQELREIMGLPNHDRITRRVSSIPANVRVYDKTGSTARLCGNMGIIECQDSRGRPRPYTFIGIIERDNRTESYTSWITARSNAMRSVSNLVYLYMKNRHQLV</sequence>
<organism evidence="6 7">
    <name type="scientific">Thiorhodovibrio winogradskyi</name>
    <dbReference type="NCBI Taxonomy" id="77007"/>
    <lineage>
        <taxon>Bacteria</taxon>
        <taxon>Pseudomonadati</taxon>
        <taxon>Pseudomonadota</taxon>
        <taxon>Gammaproteobacteria</taxon>
        <taxon>Chromatiales</taxon>
        <taxon>Chromatiaceae</taxon>
        <taxon>Thiorhodovibrio</taxon>
    </lineage>
</organism>
<dbReference type="Gene3D" id="3.40.710.10">
    <property type="entry name" value="DD-peptidase/beta-lactamase superfamily"/>
    <property type="match status" value="1"/>
</dbReference>
<evidence type="ECO:0000313" key="7">
    <source>
        <dbReference type="Proteomes" id="UP001432180"/>
    </source>
</evidence>
<evidence type="ECO:0000256" key="3">
    <source>
        <dbReference type="ARBA" id="ARBA00012865"/>
    </source>
</evidence>
<dbReference type="RefSeq" id="WP_328985554.1">
    <property type="nucleotide sequence ID" value="NZ_CP121472.1"/>
</dbReference>
<dbReference type="PANTHER" id="PTHR35333">
    <property type="entry name" value="BETA-LACTAMASE"/>
    <property type="match status" value="1"/>
</dbReference>
<dbReference type="EMBL" id="CP121472">
    <property type="protein sequence ID" value="WPL19805.1"/>
    <property type="molecule type" value="Genomic_DNA"/>
</dbReference>
<dbReference type="Pfam" id="PF13354">
    <property type="entry name" value="Beta-lactamase2"/>
    <property type="match status" value="1"/>
</dbReference>
<evidence type="ECO:0000259" key="5">
    <source>
        <dbReference type="Pfam" id="PF13354"/>
    </source>
</evidence>
<dbReference type="InterPro" id="IPR012338">
    <property type="entry name" value="Beta-lactam/transpept-like"/>
</dbReference>
<dbReference type="EC" id="3.5.2.6" evidence="3"/>
<accession>A0ABZ0SFI3</accession>
<dbReference type="PROSITE" id="PS51318">
    <property type="entry name" value="TAT"/>
    <property type="match status" value="1"/>
</dbReference>
<dbReference type="InterPro" id="IPR045155">
    <property type="entry name" value="Beta-lactam_cat"/>
</dbReference>
<dbReference type="InterPro" id="IPR006311">
    <property type="entry name" value="TAT_signal"/>
</dbReference>
<gene>
    <name evidence="6" type="ORF">Thiowin_04950</name>
</gene>
<reference evidence="6 7" key="1">
    <citation type="journal article" date="2023" name="Microorganisms">
        <title>Thiorhodovibrio frisius and Trv. litoralis spp. nov., Two Novel Members from a Clade of Fastidious Purple Sulfur Bacteria That Exhibit Unique Red-Shifted Light-Harvesting Capabilities.</title>
        <authorList>
            <person name="Methner A."/>
            <person name="Kuzyk S.B."/>
            <person name="Petersen J."/>
            <person name="Bauer S."/>
            <person name="Brinkmann H."/>
            <person name="Sichau K."/>
            <person name="Wanner G."/>
            <person name="Wolf J."/>
            <person name="Neumann-Schaal M."/>
            <person name="Henke P."/>
            <person name="Tank M."/>
            <person name="Sproer C."/>
            <person name="Bunk B."/>
            <person name="Overmann J."/>
        </authorList>
    </citation>
    <scope>NUCLEOTIDE SEQUENCE [LARGE SCALE GENOMIC DNA]</scope>
    <source>
        <strain evidence="6 7">DSM 6702</strain>
    </source>
</reference>
<dbReference type="InterPro" id="IPR000871">
    <property type="entry name" value="Beta-lactam_class-A"/>
</dbReference>
<evidence type="ECO:0000256" key="4">
    <source>
        <dbReference type="ARBA" id="ARBA00030171"/>
    </source>
</evidence>
<evidence type="ECO:0000256" key="1">
    <source>
        <dbReference type="ARBA" id="ARBA00001526"/>
    </source>
</evidence>
<proteinExistence type="inferred from homology"/>
<dbReference type="Proteomes" id="UP001432180">
    <property type="component" value="Chromosome"/>
</dbReference>
<evidence type="ECO:0000256" key="2">
    <source>
        <dbReference type="ARBA" id="ARBA00009009"/>
    </source>
</evidence>
<comment type="catalytic activity">
    <reaction evidence="1">
        <text>a beta-lactam + H2O = a substituted beta-amino acid</text>
        <dbReference type="Rhea" id="RHEA:20401"/>
        <dbReference type="ChEBI" id="CHEBI:15377"/>
        <dbReference type="ChEBI" id="CHEBI:35627"/>
        <dbReference type="ChEBI" id="CHEBI:140347"/>
        <dbReference type="EC" id="3.5.2.6"/>
    </reaction>
</comment>
<protein>
    <recommendedName>
        <fullName evidence="3">beta-lactamase</fullName>
        <ecNumber evidence="3">3.5.2.6</ecNumber>
    </recommendedName>
    <alternativeName>
        <fullName evidence="4">Penicillinase</fullName>
    </alternativeName>
</protein>
<evidence type="ECO:0000313" key="6">
    <source>
        <dbReference type="EMBL" id="WPL19805.1"/>
    </source>
</evidence>
<name>A0ABZ0SFI3_9GAMM</name>
<feature type="domain" description="Beta-lactamase class A catalytic" evidence="5">
    <location>
        <begin position="138"/>
        <end position="277"/>
    </location>
</feature>
<dbReference type="PANTHER" id="PTHR35333:SF3">
    <property type="entry name" value="BETA-LACTAMASE-TYPE TRANSPEPTIDASE FOLD CONTAINING PROTEIN"/>
    <property type="match status" value="1"/>
</dbReference>
<comment type="similarity">
    <text evidence="2">Belongs to the class-A beta-lactamase family.</text>
</comment>
<keyword evidence="7" id="KW-1185">Reference proteome</keyword>
<dbReference type="SUPFAM" id="SSF56601">
    <property type="entry name" value="beta-lactamase/transpeptidase-like"/>
    <property type="match status" value="1"/>
</dbReference>